<keyword evidence="3" id="KW-0804">Transcription</keyword>
<gene>
    <name evidence="6" type="ORF">GCM10022224_059800</name>
</gene>
<dbReference type="InterPro" id="IPR009057">
    <property type="entry name" value="Homeodomain-like_sf"/>
</dbReference>
<dbReference type="PANTHER" id="PTHR30055">
    <property type="entry name" value="HTH-TYPE TRANSCRIPTIONAL REGULATOR RUTR"/>
    <property type="match status" value="1"/>
</dbReference>
<evidence type="ECO:0000313" key="6">
    <source>
        <dbReference type="EMBL" id="GAA3686896.1"/>
    </source>
</evidence>
<keyword evidence="2 4" id="KW-0238">DNA-binding</keyword>
<dbReference type="Gene3D" id="1.10.357.10">
    <property type="entry name" value="Tetracycline Repressor, domain 2"/>
    <property type="match status" value="1"/>
</dbReference>
<dbReference type="EMBL" id="BAAAZP010000103">
    <property type="protein sequence ID" value="GAA3686896.1"/>
    <property type="molecule type" value="Genomic_DNA"/>
</dbReference>
<dbReference type="InterPro" id="IPR023772">
    <property type="entry name" value="DNA-bd_HTH_TetR-type_CS"/>
</dbReference>
<sequence>MGLRERKKEKTRLAILDAAVDLFLEQGYESTTVEQIAGAVEISPRTFFRYFTSKDHLVLWFHEHGEEIMLEALADRPGDEPPFTSLMHAMRAVVADVESSTPADAERFLKLRKLLDGHPHLVGLSVARGAETERRLAEVIADRRGVDPDVDQLTHLIVAFAMSTMRVGFECPRREGTMSEVMHRMTETIELTERSLRPGWDLQH</sequence>
<keyword evidence="1" id="KW-0805">Transcription regulation</keyword>
<proteinExistence type="predicted"/>
<evidence type="ECO:0000313" key="7">
    <source>
        <dbReference type="Proteomes" id="UP001500902"/>
    </source>
</evidence>
<evidence type="ECO:0000256" key="1">
    <source>
        <dbReference type="ARBA" id="ARBA00023015"/>
    </source>
</evidence>
<keyword evidence="7" id="KW-1185">Reference proteome</keyword>
<dbReference type="PANTHER" id="PTHR30055:SF234">
    <property type="entry name" value="HTH-TYPE TRANSCRIPTIONAL REGULATOR BETI"/>
    <property type="match status" value="1"/>
</dbReference>
<evidence type="ECO:0000256" key="2">
    <source>
        <dbReference type="ARBA" id="ARBA00023125"/>
    </source>
</evidence>
<accession>A0ABP7CC34</accession>
<feature type="domain" description="HTH tetR-type" evidence="5">
    <location>
        <begin position="9"/>
        <end position="69"/>
    </location>
</feature>
<feature type="DNA-binding region" description="H-T-H motif" evidence="4">
    <location>
        <begin position="32"/>
        <end position="51"/>
    </location>
</feature>
<evidence type="ECO:0000259" key="5">
    <source>
        <dbReference type="PROSITE" id="PS50977"/>
    </source>
</evidence>
<dbReference type="Proteomes" id="UP001500902">
    <property type="component" value="Unassembled WGS sequence"/>
</dbReference>
<dbReference type="PROSITE" id="PS01081">
    <property type="entry name" value="HTH_TETR_1"/>
    <property type="match status" value="1"/>
</dbReference>
<dbReference type="SUPFAM" id="SSF46689">
    <property type="entry name" value="Homeodomain-like"/>
    <property type="match status" value="1"/>
</dbReference>
<evidence type="ECO:0000256" key="4">
    <source>
        <dbReference type="PROSITE-ProRule" id="PRU00335"/>
    </source>
</evidence>
<comment type="caution">
    <text evidence="6">The sequence shown here is derived from an EMBL/GenBank/DDBJ whole genome shotgun (WGS) entry which is preliminary data.</text>
</comment>
<dbReference type="InterPro" id="IPR041347">
    <property type="entry name" value="MftR_C"/>
</dbReference>
<name>A0ABP7CC34_9ACTN</name>
<organism evidence="6 7">
    <name type="scientific">Nonomuraea antimicrobica</name>
    <dbReference type="NCBI Taxonomy" id="561173"/>
    <lineage>
        <taxon>Bacteria</taxon>
        <taxon>Bacillati</taxon>
        <taxon>Actinomycetota</taxon>
        <taxon>Actinomycetes</taxon>
        <taxon>Streptosporangiales</taxon>
        <taxon>Streptosporangiaceae</taxon>
        <taxon>Nonomuraea</taxon>
    </lineage>
</organism>
<dbReference type="Pfam" id="PF00440">
    <property type="entry name" value="TetR_N"/>
    <property type="match status" value="1"/>
</dbReference>
<dbReference type="PROSITE" id="PS50977">
    <property type="entry name" value="HTH_TETR_2"/>
    <property type="match status" value="1"/>
</dbReference>
<dbReference type="InterPro" id="IPR050109">
    <property type="entry name" value="HTH-type_TetR-like_transc_reg"/>
</dbReference>
<dbReference type="InterPro" id="IPR001647">
    <property type="entry name" value="HTH_TetR"/>
</dbReference>
<reference evidence="7" key="1">
    <citation type="journal article" date="2019" name="Int. J. Syst. Evol. Microbiol.">
        <title>The Global Catalogue of Microorganisms (GCM) 10K type strain sequencing project: providing services to taxonomists for standard genome sequencing and annotation.</title>
        <authorList>
            <consortium name="The Broad Institute Genomics Platform"/>
            <consortium name="The Broad Institute Genome Sequencing Center for Infectious Disease"/>
            <person name="Wu L."/>
            <person name="Ma J."/>
        </authorList>
    </citation>
    <scope>NUCLEOTIDE SEQUENCE [LARGE SCALE GENOMIC DNA]</scope>
    <source>
        <strain evidence="7">JCM 16904</strain>
    </source>
</reference>
<dbReference type="RefSeq" id="WP_344885560.1">
    <property type="nucleotide sequence ID" value="NZ_BAAAZP010000103.1"/>
</dbReference>
<dbReference type="Pfam" id="PF17754">
    <property type="entry name" value="TetR_C_14"/>
    <property type="match status" value="1"/>
</dbReference>
<dbReference type="PRINTS" id="PR00455">
    <property type="entry name" value="HTHTETR"/>
</dbReference>
<protein>
    <submittedName>
        <fullName evidence="6">TetR family transcriptional regulator</fullName>
    </submittedName>
</protein>
<evidence type="ECO:0000256" key="3">
    <source>
        <dbReference type="ARBA" id="ARBA00023163"/>
    </source>
</evidence>